<keyword evidence="3" id="KW-1185">Reference proteome</keyword>
<accession>A0A7H2BJP6</accession>
<organism evidence="2 3">
    <name type="scientific">Rothia amarae</name>
    <dbReference type="NCBI Taxonomy" id="169480"/>
    <lineage>
        <taxon>Bacteria</taxon>
        <taxon>Bacillati</taxon>
        <taxon>Actinomycetota</taxon>
        <taxon>Actinomycetes</taxon>
        <taxon>Micrococcales</taxon>
        <taxon>Micrococcaceae</taxon>
        <taxon>Rothia</taxon>
    </lineage>
</organism>
<dbReference type="PANTHER" id="PTHR37305">
    <property type="entry name" value="INTEGRAL MEMBRANE PROTEIN-RELATED"/>
    <property type="match status" value="1"/>
</dbReference>
<protein>
    <submittedName>
        <fullName evidence="2">ABC transporter permease subunit</fullName>
    </submittedName>
</protein>
<dbReference type="GO" id="GO:0005886">
    <property type="term" value="C:plasma membrane"/>
    <property type="evidence" value="ECO:0007669"/>
    <property type="project" value="UniProtKB-SubCell"/>
</dbReference>
<feature type="transmembrane region" description="Helical" evidence="1">
    <location>
        <begin position="280"/>
        <end position="299"/>
    </location>
</feature>
<feature type="transmembrane region" description="Helical" evidence="1">
    <location>
        <begin position="44"/>
        <end position="63"/>
    </location>
</feature>
<gene>
    <name evidence="2" type="ORF">IDM48_11200</name>
</gene>
<keyword evidence="1" id="KW-1133">Transmembrane helix</keyword>
<feature type="transmembrane region" description="Helical" evidence="1">
    <location>
        <begin position="225"/>
        <end position="244"/>
    </location>
</feature>
<feature type="transmembrane region" description="Helical" evidence="1">
    <location>
        <begin position="153"/>
        <end position="174"/>
    </location>
</feature>
<dbReference type="EMBL" id="CP061538">
    <property type="protein sequence ID" value="QNV39892.1"/>
    <property type="molecule type" value="Genomic_DNA"/>
</dbReference>
<evidence type="ECO:0000256" key="1">
    <source>
        <dbReference type="SAM" id="Phobius"/>
    </source>
</evidence>
<dbReference type="PANTHER" id="PTHR37305:SF1">
    <property type="entry name" value="MEMBRANE PROTEIN"/>
    <property type="match status" value="1"/>
</dbReference>
<feature type="transmembrane region" description="Helical" evidence="1">
    <location>
        <begin position="112"/>
        <end position="132"/>
    </location>
</feature>
<dbReference type="AlphaFoldDB" id="A0A7H2BJP6"/>
<dbReference type="RefSeq" id="WP_190617488.1">
    <property type="nucleotide sequence ID" value="NZ_CP061538.1"/>
</dbReference>
<keyword evidence="1" id="KW-0812">Transmembrane</keyword>
<dbReference type="GO" id="GO:0140359">
    <property type="term" value="F:ABC-type transporter activity"/>
    <property type="evidence" value="ECO:0007669"/>
    <property type="project" value="InterPro"/>
</dbReference>
<dbReference type="KEGG" id="rama:IDM48_11200"/>
<name>A0A7H2BJP6_9MICC</name>
<keyword evidence="1" id="KW-0472">Membrane</keyword>
<evidence type="ECO:0000313" key="3">
    <source>
        <dbReference type="Proteomes" id="UP000516421"/>
    </source>
</evidence>
<proteinExistence type="predicted"/>
<reference evidence="2 3" key="1">
    <citation type="submission" date="2020-09" db="EMBL/GenBank/DDBJ databases">
        <title>Investigation of environmental microbe.</title>
        <authorList>
            <person name="Ou Y."/>
            <person name="Kang Q."/>
        </authorList>
    </citation>
    <scope>NUCLEOTIDE SEQUENCE [LARGE SCALE GENOMIC DNA]</scope>
    <source>
        <strain evidence="2 3">KJZ-9</strain>
    </source>
</reference>
<evidence type="ECO:0000313" key="2">
    <source>
        <dbReference type="EMBL" id="QNV39892.1"/>
    </source>
</evidence>
<dbReference type="Proteomes" id="UP000516421">
    <property type="component" value="Chromosome"/>
</dbReference>
<feature type="transmembrane region" description="Helical" evidence="1">
    <location>
        <begin position="194"/>
        <end position="218"/>
    </location>
</feature>
<sequence length="303" mass="32585">MTTTTSTASRTSIAPRSAYADKKLSFFGTVRSEALKFRTLTTNWVMTLIVGVVMIGLALLFAMNLNSQADMLRDNPQMAAEMAAQAGEDGASYFTIDGLVHYAHGLGASGTMLANMLIASIAVVFVASEYATRAIGTTLTVVPRRSMVYVAKFLVVSVFGFLTGFVVAALSYFASTPILNEELSSKIDFSSGAVMNWLGVAIYFMLMAWMGLGFGALLRSNAGGVVLVVVLMFVMQIIFSTLQFDWATDFAPYLPASLGNNITSYGLPEDAEIGYQESGAWLALWAGVPALLGYLRFAFTDTK</sequence>